<dbReference type="EMBL" id="CAXKWB010008290">
    <property type="protein sequence ID" value="CAL4090592.1"/>
    <property type="molecule type" value="Genomic_DNA"/>
</dbReference>
<proteinExistence type="predicted"/>
<keyword evidence="4" id="KW-1185">Reference proteome</keyword>
<feature type="compositionally biased region" description="Basic and acidic residues" evidence="1">
    <location>
        <begin position="240"/>
        <end position="262"/>
    </location>
</feature>
<feature type="compositionally biased region" description="Polar residues" evidence="1">
    <location>
        <begin position="276"/>
        <end position="286"/>
    </location>
</feature>
<gene>
    <name evidence="3" type="ORF">MNOR_LOCUS14060</name>
</gene>
<evidence type="ECO:0000256" key="2">
    <source>
        <dbReference type="SAM" id="SignalP"/>
    </source>
</evidence>
<feature type="region of interest" description="Disordered" evidence="1">
    <location>
        <begin position="240"/>
        <end position="310"/>
    </location>
</feature>
<protein>
    <submittedName>
        <fullName evidence="3">Uncharacterized protein</fullName>
    </submittedName>
</protein>
<sequence length="374" mass="42259">MLLLGTVSWLVLLGLSAWSEGAPQGLEQQSSSVTSPIMSRDTRNDIMPILPAALTRRKRGSASTRPYSNYRPRTMGSLTPYSGIPHVSRVRRYRYPVYRKRSSSQVPTYDYDDYEGNYPVDLEDLLKSRNEKKYLPSSYLAPLVKKDSVYNLANSPYDLQTMGRLYEVGKRNSQIPIDVYDLKTMGQLYEVGKRSPSIPLDAYDLKTMGQLYEVGKRSHSGPLDAKEFYNAIDAVRRKKNALETEHSAAEDSMIRRKRDMPLDRVGPPNKLAHGNNVDTNATADPTTSKDDVPNSPLTGHEGSWVRQKKSAKDDNLNELLTRKYFQNFAQSVGDKKKRTAYAQISADKRSPGIEEMLSNPSMLKYMQDQLKAAQ</sequence>
<dbReference type="AlphaFoldDB" id="A0AAV2QK90"/>
<evidence type="ECO:0000313" key="4">
    <source>
        <dbReference type="Proteomes" id="UP001497623"/>
    </source>
</evidence>
<feature type="chain" id="PRO_5043427421" evidence="2">
    <location>
        <begin position="22"/>
        <end position="374"/>
    </location>
</feature>
<name>A0AAV2QK90_MEGNR</name>
<keyword evidence="2" id="KW-0732">Signal</keyword>
<organism evidence="3 4">
    <name type="scientific">Meganyctiphanes norvegica</name>
    <name type="common">Northern krill</name>
    <name type="synonym">Thysanopoda norvegica</name>
    <dbReference type="NCBI Taxonomy" id="48144"/>
    <lineage>
        <taxon>Eukaryota</taxon>
        <taxon>Metazoa</taxon>
        <taxon>Ecdysozoa</taxon>
        <taxon>Arthropoda</taxon>
        <taxon>Crustacea</taxon>
        <taxon>Multicrustacea</taxon>
        <taxon>Malacostraca</taxon>
        <taxon>Eumalacostraca</taxon>
        <taxon>Eucarida</taxon>
        <taxon>Euphausiacea</taxon>
        <taxon>Euphausiidae</taxon>
        <taxon>Meganyctiphanes</taxon>
    </lineage>
</organism>
<accession>A0AAV2QK90</accession>
<reference evidence="3 4" key="1">
    <citation type="submission" date="2024-05" db="EMBL/GenBank/DDBJ databases">
        <authorList>
            <person name="Wallberg A."/>
        </authorList>
    </citation>
    <scope>NUCLEOTIDE SEQUENCE [LARGE SCALE GENOMIC DNA]</scope>
</reference>
<comment type="caution">
    <text evidence="3">The sequence shown here is derived from an EMBL/GenBank/DDBJ whole genome shotgun (WGS) entry which is preliminary data.</text>
</comment>
<evidence type="ECO:0000256" key="1">
    <source>
        <dbReference type="SAM" id="MobiDB-lite"/>
    </source>
</evidence>
<dbReference type="Proteomes" id="UP001497623">
    <property type="component" value="Unassembled WGS sequence"/>
</dbReference>
<feature type="signal peptide" evidence="2">
    <location>
        <begin position="1"/>
        <end position="21"/>
    </location>
</feature>
<evidence type="ECO:0000313" key="3">
    <source>
        <dbReference type="EMBL" id="CAL4090592.1"/>
    </source>
</evidence>